<organism evidence="1 2">
    <name type="scientific">Rhizorhapis suberifaciens</name>
    <name type="common">corky root of lettuce</name>
    <dbReference type="NCBI Taxonomy" id="13656"/>
    <lineage>
        <taxon>Bacteria</taxon>
        <taxon>Pseudomonadati</taxon>
        <taxon>Pseudomonadota</taxon>
        <taxon>Alphaproteobacteria</taxon>
        <taxon>Sphingomonadales</taxon>
        <taxon>Sphingomonadaceae</taxon>
        <taxon>Rhizorhapis</taxon>
    </lineage>
</organism>
<evidence type="ECO:0000313" key="1">
    <source>
        <dbReference type="EMBL" id="MBB4641118.1"/>
    </source>
</evidence>
<protein>
    <submittedName>
        <fullName evidence="1">Uncharacterized protein</fullName>
    </submittedName>
</protein>
<sequence>MAPFFVCTFLVREITRVLVLIAKMSGSLRISKQVNANHLAA</sequence>
<proteinExistence type="predicted"/>
<evidence type="ECO:0000313" key="2">
    <source>
        <dbReference type="Proteomes" id="UP000575068"/>
    </source>
</evidence>
<keyword evidence="2" id="KW-1185">Reference proteome</keyword>
<dbReference type="Proteomes" id="UP000575068">
    <property type="component" value="Unassembled WGS sequence"/>
</dbReference>
<comment type="caution">
    <text evidence="1">The sequence shown here is derived from an EMBL/GenBank/DDBJ whole genome shotgun (WGS) entry which is preliminary data.</text>
</comment>
<accession>A0A840HU85</accession>
<dbReference type="EMBL" id="JACHOV010000004">
    <property type="protein sequence ID" value="MBB4641118.1"/>
    <property type="molecule type" value="Genomic_DNA"/>
</dbReference>
<gene>
    <name evidence="1" type="ORF">HNQ99_001422</name>
</gene>
<reference evidence="1 2" key="1">
    <citation type="submission" date="2020-08" db="EMBL/GenBank/DDBJ databases">
        <title>Genomic Encyclopedia of Type Strains, Phase IV (KMG-IV): sequencing the most valuable type-strain genomes for metagenomic binning, comparative biology and taxonomic classification.</title>
        <authorList>
            <person name="Goeker M."/>
        </authorList>
    </citation>
    <scope>NUCLEOTIDE SEQUENCE [LARGE SCALE GENOMIC DNA]</scope>
    <source>
        <strain evidence="1 2">DSM 7465</strain>
    </source>
</reference>
<dbReference type="AlphaFoldDB" id="A0A840HU85"/>
<name>A0A840HU85_9SPHN</name>